<evidence type="ECO:0000313" key="2">
    <source>
        <dbReference type="EMBL" id="QFX77446.1"/>
    </source>
</evidence>
<feature type="region of interest" description="Disordered" evidence="1">
    <location>
        <begin position="173"/>
        <end position="195"/>
    </location>
</feature>
<sequence>MRGLKGRTPTADERRVMDALAKLPCTACWLHKHHQLIVSLHHVNGRTAAGRAYGCFTVVPVASPGRGPKSRSRAIPVAGAGSCQRKRWRKGRIYAPERLGRGFATHGLQTGWNNQRGALMARTTTERALNPHGHVYLLDGLTKLHICKICGTCERRNGQYWWAGKWSKTEPPCGLNTEEQRDWHNNANPDNEDEP</sequence>
<dbReference type="EMBL" id="MN310376">
    <property type="protein sequence ID" value="QFX77446.1"/>
    <property type="molecule type" value="Genomic_DNA"/>
</dbReference>
<dbReference type="Gene3D" id="3.30.40.190">
    <property type="match status" value="1"/>
</dbReference>
<accession>A0A6B7PXP5</accession>
<protein>
    <submittedName>
        <fullName evidence="2">Recombination enhancement function protein</fullName>
    </submittedName>
</protein>
<dbReference type="Pfam" id="PF16786">
    <property type="entry name" value="RecA_dep_nuc"/>
    <property type="match status" value="1"/>
</dbReference>
<reference evidence="2" key="1">
    <citation type="submission" date="2019-08" db="EMBL/GenBank/DDBJ databases">
        <authorList>
            <person name="Xu Y."/>
        </authorList>
    </citation>
    <scope>NUCLEOTIDE SEQUENCE</scope>
    <source>
        <strain evidence="2">08291</strain>
        <plasmid evidence="2">pW08291-tetA</plasmid>
    </source>
</reference>
<geneLocation type="plasmid" evidence="2">
    <name>pW08291-tetA</name>
</geneLocation>
<evidence type="ECO:0000256" key="1">
    <source>
        <dbReference type="SAM" id="MobiDB-lite"/>
    </source>
</evidence>
<name>A0A6B7PXP5_KLEPN</name>
<proteinExistence type="predicted"/>
<dbReference type="AlphaFoldDB" id="A0A6B7PXP5"/>
<organism evidence="2">
    <name type="scientific">Klebsiella pneumoniae</name>
    <dbReference type="NCBI Taxonomy" id="573"/>
    <lineage>
        <taxon>Bacteria</taxon>
        <taxon>Pseudomonadati</taxon>
        <taxon>Pseudomonadota</taxon>
        <taxon>Gammaproteobacteria</taxon>
        <taxon>Enterobacterales</taxon>
        <taxon>Enterobacteriaceae</taxon>
        <taxon>Klebsiella/Raoultella group</taxon>
        <taxon>Klebsiella</taxon>
        <taxon>Klebsiella pneumoniae complex</taxon>
    </lineage>
</organism>
<dbReference type="InterPro" id="IPR031875">
    <property type="entry name" value="RecA_dep_nuc"/>
</dbReference>
<keyword evidence="2" id="KW-0614">Plasmid</keyword>